<accession>A0AA86SQ50</accession>
<evidence type="ECO:0000313" key="2">
    <source>
        <dbReference type="Proteomes" id="UP001189624"/>
    </source>
</evidence>
<dbReference type="AlphaFoldDB" id="A0AA86SQ50"/>
<evidence type="ECO:0000313" key="1">
    <source>
        <dbReference type="EMBL" id="CAJ1948932.1"/>
    </source>
</evidence>
<organism evidence="1 2">
    <name type="scientific">Sphenostylis stenocarpa</name>
    <dbReference type="NCBI Taxonomy" id="92480"/>
    <lineage>
        <taxon>Eukaryota</taxon>
        <taxon>Viridiplantae</taxon>
        <taxon>Streptophyta</taxon>
        <taxon>Embryophyta</taxon>
        <taxon>Tracheophyta</taxon>
        <taxon>Spermatophyta</taxon>
        <taxon>Magnoliopsida</taxon>
        <taxon>eudicotyledons</taxon>
        <taxon>Gunneridae</taxon>
        <taxon>Pentapetalae</taxon>
        <taxon>rosids</taxon>
        <taxon>fabids</taxon>
        <taxon>Fabales</taxon>
        <taxon>Fabaceae</taxon>
        <taxon>Papilionoideae</taxon>
        <taxon>50 kb inversion clade</taxon>
        <taxon>NPAAA clade</taxon>
        <taxon>indigoferoid/millettioid clade</taxon>
        <taxon>Phaseoleae</taxon>
        <taxon>Sphenostylis</taxon>
    </lineage>
</organism>
<sequence length="106" mass="11714">MKLGWVGKAKNVSLVLAWVKEEKISHTSLVLLCNEGLRFKNPKFWTLSIWKKTGIIFKLSVGAAVHNEEVNKVVEEKNIVALYRVDTLYASSRGMDVVGGNAGLVA</sequence>
<name>A0AA86SQ50_9FABA</name>
<dbReference type="Gramene" id="rna-AYBTSS11_LOCUS13466">
    <property type="protein sequence ID" value="CAJ1948932.1"/>
    <property type="gene ID" value="gene-AYBTSS11_LOCUS13466"/>
</dbReference>
<gene>
    <name evidence="1" type="ORF">AYBTSS11_LOCUS13466</name>
</gene>
<dbReference type="Proteomes" id="UP001189624">
    <property type="component" value="Chromosome 4"/>
</dbReference>
<reference evidence="1" key="1">
    <citation type="submission" date="2023-10" db="EMBL/GenBank/DDBJ databases">
        <authorList>
            <person name="Domelevo Entfellner J.-B."/>
        </authorList>
    </citation>
    <scope>NUCLEOTIDE SEQUENCE</scope>
</reference>
<protein>
    <submittedName>
        <fullName evidence="1">Uncharacterized protein</fullName>
    </submittedName>
</protein>
<proteinExistence type="predicted"/>
<dbReference type="EMBL" id="OY731401">
    <property type="protein sequence ID" value="CAJ1948932.1"/>
    <property type="molecule type" value="Genomic_DNA"/>
</dbReference>
<keyword evidence="2" id="KW-1185">Reference proteome</keyword>